<evidence type="ECO:0000313" key="3">
    <source>
        <dbReference type="Proteomes" id="UP001396334"/>
    </source>
</evidence>
<accession>A0ABR2PPW4</accession>
<organism evidence="2 3">
    <name type="scientific">Hibiscus sabdariffa</name>
    <name type="common">roselle</name>
    <dbReference type="NCBI Taxonomy" id="183260"/>
    <lineage>
        <taxon>Eukaryota</taxon>
        <taxon>Viridiplantae</taxon>
        <taxon>Streptophyta</taxon>
        <taxon>Embryophyta</taxon>
        <taxon>Tracheophyta</taxon>
        <taxon>Spermatophyta</taxon>
        <taxon>Magnoliopsida</taxon>
        <taxon>eudicotyledons</taxon>
        <taxon>Gunneridae</taxon>
        <taxon>Pentapetalae</taxon>
        <taxon>rosids</taxon>
        <taxon>malvids</taxon>
        <taxon>Malvales</taxon>
        <taxon>Malvaceae</taxon>
        <taxon>Malvoideae</taxon>
        <taxon>Hibiscus</taxon>
    </lineage>
</organism>
<feature type="compositionally biased region" description="Basic and acidic residues" evidence="1">
    <location>
        <begin position="187"/>
        <end position="201"/>
    </location>
</feature>
<feature type="compositionally biased region" description="Basic and acidic residues" evidence="1">
    <location>
        <begin position="130"/>
        <end position="157"/>
    </location>
</feature>
<name>A0ABR2PPW4_9ROSI</name>
<reference evidence="2 3" key="1">
    <citation type="journal article" date="2024" name="G3 (Bethesda)">
        <title>Genome assembly of Hibiscus sabdariffa L. provides insights into metabolisms of medicinal natural products.</title>
        <authorList>
            <person name="Kim T."/>
        </authorList>
    </citation>
    <scope>NUCLEOTIDE SEQUENCE [LARGE SCALE GENOMIC DNA]</scope>
    <source>
        <strain evidence="2">TK-2024</strain>
        <tissue evidence="2">Old leaves</tissue>
    </source>
</reference>
<proteinExistence type="predicted"/>
<sequence>MKTVTGKILSSTPISVSNAAKIITNFVATDNGASQAISAYLRRASSSFSELKQLHRELQKPSRSNRKHKKSKSETTVDGVREPSLEPSVFNSTREEVGLSQEPSHGYGDGERKRHKKKNENGKEINFQDGGRKVGIEDGESKRKEKIQGKFGEDESKTATGQGEVTKHKEKSGKKIENLEENGVNIEKGEMRDGEREGEKKTKNKRKSRDIEEEIENNASSEPRKKKKKIKNEVDKKKYSNACILLLLNSLFCCFGISEPYCCSLDVNGVPDVGSSGRVEIGLVGYPENQRHM</sequence>
<dbReference type="PANTHER" id="PTHR48227">
    <property type="entry name" value="DNA TOPOISOMERASE 1-LIKE"/>
    <property type="match status" value="1"/>
</dbReference>
<keyword evidence="3" id="KW-1185">Reference proteome</keyword>
<feature type="region of interest" description="Disordered" evidence="1">
    <location>
        <begin position="52"/>
        <end position="232"/>
    </location>
</feature>
<protein>
    <submittedName>
        <fullName evidence="2">Uncharacterized protein</fullName>
    </submittedName>
</protein>
<dbReference type="EMBL" id="JBBPBN010000054">
    <property type="protein sequence ID" value="KAK8990492.1"/>
    <property type="molecule type" value="Genomic_DNA"/>
</dbReference>
<dbReference type="PANTHER" id="PTHR48227:SF1">
    <property type="entry name" value="DNA LIGASE 1-LIKE"/>
    <property type="match status" value="1"/>
</dbReference>
<comment type="caution">
    <text evidence="2">The sequence shown here is derived from an EMBL/GenBank/DDBJ whole genome shotgun (WGS) entry which is preliminary data.</text>
</comment>
<dbReference type="Proteomes" id="UP001396334">
    <property type="component" value="Unassembled WGS sequence"/>
</dbReference>
<evidence type="ECO:0000256" key="1">
    <source>
        <dbReference type="SAM" id="MobiDB-lite"/>
    </source>
</evidence>
<evidence type="ECO:0000313" key="2">
    <source>
        <dbReference type="EMBL" id="KAK8990492.1"/>
    </source>
</evidence>
<gene>
    <name evidence="2" type="ORF">V6N11_009191</name>
</gene>
<feature type="compositionally biased region" description="Basic and acidic residues" evidence="1">
    <location>
        <begin position="72"/>
        <end position="84"/>
    </location>
</feature>